<feature type="domain" description="Pvc16 N-terminal" evidence="1">
    <location>
        <begin position="9"/>
        <end position="208"/>
    </location>
</feature>
<dbReference type="RefSeq" id="WP_163723320.1">
    <property type="nucleotide sequence ID" value="NZ_AP022574.1"/>
</dbReference>
<dbReference type="AlphaFoldDB" id="A0A7I7MDS3"/>
<dbReference type="Pfam" id="PF14065">
    <property type="entry name" value="Pvc16_N"/>
    <property type="match status" value="1"/>
</dbReference>
<gene>
    <name evidence="2" type="ORF">MPSYJ_34110</name>
</gene>
<evidence type="ECO:0000259" key="1">
    <source>
        <dbReference type="Pfam" id="PF14065"/>
    </source>
</evidence>
<dbReference type="InterPro" id="IPR025351">
    <property type="entry name" value="Pvc16_N"/>
</dbReference>
<accession>A0A7I7MDS3</accession>
<evidence type="ECO:0000313" key="3">
    <source>
        <dbReference type="Proteomes" id="UP000466514"/>
    </source>
</evidence>
<sequence length="438" mass="45941">MSSQLALAAVSAVLRNLLDDGMVQAVPAMGAIKVTAIAPDAIKLDDPDLGPSLNLFLYRVSPNQGWQNGMLPAYGPNGGRTSNPPLALNLHLLLTAYGASDFQAEILLGYAMSILHEHPVLDRAMMHRALTPTALGPSILPPAFQALAASDLADQVEAVTLTLEPLDTEGMSRLWSAIQSHYRPTAAYIASVVLIEVKKPVSTGLPVLSRGPVDPVTGDDAGVFVHPDTQPPLPTLFTVSPPDKQLGARLGDKIRLDGVHLDGSSVDVLFAHPLLTEPRLVTVGTNDVSALIDVDLPTGGAAEQQWPAGIWTVTVRLLVPGETVPRITNGAAMMLAPEPVLSPAPTVARDAGTGRVTVTLGVRPEVRPSQTATLGLGTAVAPADARATAASTLTFQFGVVPDGQQWARLTVDGVESQLVDRTKTPPTFDPTQRIAVPA</sequence>
<dbReference type="Proteomes" id="UP000466514">
    <property type="component" value="Chromosome"/>
</dbReference>
<name>A0A7I7MDS3_9MYCO</name>
<evidence type="ECO:0000313" key="2">
    <source>
        <dbReference type="EMBL" id="BBX69950.1"/>
    </source>
</evidence>
<dbReference type="KEGG" id="mpsc:MPSYJ_34110"/>
<organism evidence="2 3">
    <name type="scientific">Mycolicibacterium psychrotolerans</name>
    <dbReference type="NCBI Taxonomy" id="216929"/>
    <lineage>
        <taxon>Bacteria</taxon>
        <taxon>Bacillati</taxon>
        <taxon>Actinomycetota</taxon>
        <taxon>Actinomycetes</taxon>
        <taxon>Mycobacteriales</taxon>
        <taxon>Mycobacteriaceae</taxon>
        <taxon>Mycolicibacterium</taxon>
    </lineage>
</organism>
<reference evidence="2 3" key="1">
    <citation type="journal article" date="2019" name="Emerg. Microbes Infect.">
        <title>Comprehensive subspecies identification of 175 nontuberculous mycobacteria species based on 7547 genomic profiles.</title>
        <authorList>
            <person name="Matsumoto Y."/>
            <person name="Kinjo T."/>
            <person name="Motooka D."/>
            <person name="Nabeya D."/>
            <person name="Jung N."/>
            <person name="Uechi K."/>
            <person name="Horii T."/>
            <person name="Iida T."/>
            <person name="Fujita J."/>
            <person name="Nakamura S."/>
        </authorList>
    </citation>
    <scope>NUCLEOTIDE SEQUENCE [LARGE SCALE GENOMIC DNA]</scope>
    <source>
        <strain evidence="2 3">JCM 13323</strain>
    </source>
</reference>
<keyword evidence="3" id="KW-1185">Reference proteome</keyword>
<proteinExistence type="predicted"/>
<dbReference type="EMBL" id="AP022574">
    <property type="protein sequence ID" value="BBX69950.1"/>
    <property type="molecule type" value="Genomic_DNA"/>
</dbReference>
<protein>
    <recommendedName>
        <fullName evidence="1">Pvc16 N-terminal domain-containing protein</fullName>
    </recommendedName>
</protein>